<gene>
    <name evidence="2" type="ORF">C7Y72_08890</name>
</gene>
<reference evidence="2 3" key="1">
    <citation type="submission" date="2018-03" db="EMBL/GenBank/DDBJ databases">
        <title>Aquarubrobacter algicola gen. nov., sp. nov., a novel actinobacterium isolated from shallow eutrophic lake during the end of cyanobacterial harmful algal blooms.</title>
        <authorList>
            <person name="Chun S.J."/>
        </authorList>
    </citation>
    <scope>NUCLEOTIDE SEQUENCE [LARGE SCALE GENOMIC DNA]</scope>
    <source>
        <strain evidence="2 3">Seoho-28</strain>
    </source>
</reference>
<dbReference type="PANTHER" id="PTHR21666">
    <property type="entry name" value="PEPTIDASE-RELATED"/>
    <property type="match status" value="1"/>
</dbReference>
<feature type="domain" description="M23ase beta-sheet core" evidence="1">
    <location>
        <begin position="311"/>
        <end position="407"/>
    </location>
</feature>
<evidence type="ECO:0000313" key="2">
    <source>
        <dbReference type="EMBL" id="PTL60769.1"/>
    </source>
</evidence>
<dbReference type="EMBL" id="PYYB01000001">
    <property type="protein sequence ID" value="PTL60769.1"/>
    <property type="molecule type" value="Genomic_DNA"/>
</dbReference>
<name>A0A2T4UNF8_9ACTN</name>
<dbReference type="Pfam" id="PF01551">
    <property type="entry name" value="Peptidase_M23"/>
    <property type="match status" value="1"/>
</dbReference>
<dbReference type="PANTHER" id="PTHR21666:SF270">
    <property type="entry name" value="MUREIN HYDROLASE ACTIVATOR ENVC"/>
    <property type="match status" value="1"/>
</dbReference>
<proteinExistence type="predicted"/>
<dbReference type="InterPro" id="IPR050570">
    <property type="entry name" value="Cell_wall_metabolism_enzyme"/>
</dbReference>
<dbReference type="InterPro" id="IPR016047">
    <property type="entry name" value="M23ase_b-sheet_dom"/>
</dbReference>
<comment type="caution">
    <text evidence="2">The sequence shown here is derived from an EMBL/GenBank/DDBJ whole genome shotgun (WGS) entry which is preliminary data.</text>
</comment>
<evidence type="ECO:0000313" key="3">
    <source>
        <dbReference type="Proteomes" id="UP000240739"/>
    </source>
</evidence>
<evidence type="ECO:0000259" key="1">
    <source>
        <dbReference type="Pfam" id="PF01551"/>
    </source>
</evidence>
<dbReference type="GO" id="GO:0004222">
    <property type="term" value="F:metalloendopeptidase activity"/>
    <property type="evidence" value="ECO:0007669"/>
    <property type="project" value="TreeGrafter"/>
</dbReference>
<dbReference type="Proteomes" id="UP000240739">
    <property type="component" value="Unassembled WGS sequence"/>
</dbReference>
<keyword evidence="3" id="KW-1185">Reference proteome</keyword>
<dbReference type="SUPFAM" id="SSF51261">
    <property type="entry name" value="Duplicated hybrid motif"/>
    <property type="match status" value="1"/>
</dbReference>
<dbReference type="Gene3D" id="2.70.70.10">
    <property type="entry name" value="Glucose Permease (Domain IIA)"/>
    <property type="match status" value="1"/>
</dbReference>
<dbReference type="InterPro" id="IPR011055">
    <property type="entry name" value="Dup_hybrid_motif"/>
</dbReference>
<accession>A0A2T4UNF8</accession>
<organism evidence="2 3">
    <name type="scientific">Paraconexibacter algicola</name>
    <dbReference type="NCBI Taxonomy" id="2133960"/>
    <lineage>
        <taxon>Bacteria</taxon>
        <taxon>Bacillati</taxon>
        <taxon>Actinomycetota</taxon>
        <taxon>Thermoleophilia</taxon>
        <taxon>Solirubrobacterales</taxon>
        <taxon>Paraconexibacteraceae</taxon>
        <taxon>Paraconexibacter</taxon>
    </lineage>
</organism>
<dbReference type="CDD" id="cd12797">
    <property type="entry name" value="M23_peptidase"/>
    <property type="match status" value="1"/>
</dbReference>
<sequence length="425" mass="43777">MPACPSTKASAPCPSAAAAHRACSRASSASRCSIGLPVGPPGLTSAPLYGASRARSSRRTCRFPAETSTRSARNLHKAAHRGAVARGRADGPVVAGPRQSLLPTCALVATVAGALASSADASAGGAQVPPTHGGSGGAEYGQVVLSARDPRPVAQSLRVRPGSVTEGTTPPRITFRIEQQGVLTVRARLVLWPARGTGQVLRVGLGRVRTGRTITVRWPRGTRLVAGRYTVRLHATGPGGGTLLRRARASGRASLVVRAAPRPAAIPTPAASPTPTPSAPLVRAGGVFPVQGPWSFGGDGARFGAARDGHVHQGQDIVAARGVPVVAPTAGTVRAVDYQRDGAGWYAVIDAVDGRSFFFAHCRAQTVVVRAGQPVTPGQRVCDVGNTGASSGPHLHFEIWTGGWRVDARSTPVDPLPQLRAWAGR</sequence>
<dbReference type="AlphaFoldDB" id="A0A2T4UNF8"/>
<protein>
    <recommendedName>
        <fullName evidence="1">M23ase beta-sheet core domain-containing protein</fullName>
    </recommendedName>
</protein>